<dbReference type="InterPro" id="IPR050300">
    <property type="entry name" value="GDXG_lipolytic_enzyme"/>
</dbReference>
<keyword evidence="5" id="KW-1185">Reference proteome</keyword>
<reference evidence="4 5" key="1">
    <citation type="submission" date="2023-04" db="EMBL/GenBank/DDBJ databases">
        <title>Genome of Basidiobolus ranarum AG-B5.</title>
        <authorList>
            <person name="Stajich J.E."/>
            <person name="Carter-House D."/>
            <person name="Gryganskyi A."/>
        </authorList>
    </citation>
    <scope>NUCLEOTIDE SEQUENCE [LARGE SCALE GENOMIC DNA]</scope>
    <source>
        <strain evidence="4 5">AG-B5</strain>
    </source>
</reference>
<sequence length="306" mass="34193">MAKVSTEASTETLGLARILLYAKVYLLRGFGFLVSYLVKFNSNAKPSAVEDIPTTPPIRCAFYFPPSYDSGNPQQYPVYINLHGGGFIAGYEDDDAEFCDFLAKEVGCIVVSPAYRLAPEYPFPTGLNDTYAVSQWIIQEYKTTKLAVGGTSAGGHLALGLSQLLIKSNKDVIKSVVSVYSPMNFSRTSVNTFKEKEPKIRNFYHESYLQATQGDEESLQNPLLSVNYASPDMYPESMVILAARDDPNIEDIEIFIRTIKPRIGKVYEGVFHGWLHVAERIIGKEATQKKWDCYQTIADEMKVVFA</sequence>
<evidence type="ECO:0000256" key="2">
    <source>
        <dbReference type="SAM" id="Phobius"/>
    </source>
</evidence>
<keyword evidence="2" id="KW-0472">Membrane</keyword>
<feature type="transmembrane region" description="Helical" evidence="2">
    <location>
        <begin position="20"/>
        <end position="38"/>
    </location>
</feature>
<keyword evidence="2" id="KW-1133">Transmembrane helix</keyword>
<keyword evidence="2" id="KW-0812">Transmembrane</keyword>
<gene>
    <name evidence="4" type="primary">estA1</name>
    <name evidence="4" type="ORF">K7432_001406</name>
</gene>
<dbReference type="Gene3D" id="3.40.50.1820">
    <property type="entry name" value="alpha/beta hydrolase"/>
    <property type="match status" value="1"/>
</dbReference>
<feature type="domain" description="Alpha/beta hydrolase fold-3" evidence="3">
    <location>
        <begin position="80"/>
        <end position="275"/>
    </location>
</feature>
<evidence type="ECO:0000313" key="5">
    <source>
        <dbReference type="Proteomes" id="UP001479436"/>
    </source>
</evidence>
<dbReference type="InterPro" id="IPR029058">
    <property type="entry name" value="AB_hydrolase_fold"/>
</dbReference>
<comment type="caution">
    <text evidence="4">The sequence shown here is derived from an EMBL/GenBank/DDBJ whole genome shotgun (WGS) entry which is preliminary data.</text>
</comment>
<dbReference type="GO" id="GO:0016787">
    <property type="term" value="F:hydrolase activity"/>
    <property type="evidence" value="ECO:0007669"/>
    <property type="project" value="UniProtKB-KW"/>
</dbReference>
<dbReference type="Pfam" id="PF07859">
    <property type="entry name" value="Abhydrolase_3"/>
    <property type="match status" value="1"/>
</dbReference>
<protein>
    <submittedName>
        <fullName evidence="4">Alpha/beta hydrolase fold</fullName>
    </submittedName>
</protein>
<dbReference type="PANTHER" id="PTHR48081">
    <property type="entry name" value="AB HYDROLASE SUPERFAMILY PROTEIN C4A8.06C"/>
    <property type="match status" value="1"/>
</dbReference>
<evidence type="ECO:0000256" key="1">
    <source>
        <dbReference type="ARBA" id="ARBA00022801"/>
    </source>
</evidence>
<name>A0ABR2X308_9FUNG</name>
<dbReference type="PANTHER" id="PTHR48081:SF8">
    <property type="entry name" value="ALPHA_BETA HYDROLASE FOLD-3 DOMAIN-CONTAINING PROTEIN-RELATED"/>
    <property type="match status" value="1"/>
</dbReference>
<organism evidence="4 5">
    <name type="scientific">Basidiobolus ranarum</name>
    <dbReference type="NCBI Taxonomy" id="34480"/>
    <lineage>
        <taxon>Eukaryota</taxon>
        <taxon>Fungi</taxon>
        <taxon>Fungi incertae sedis</taxon>
        <taxon>Zoopagomycota</taxon>
        <taxon>Entomophthoromycotina</taxon>
        <taxon>Basidiobolomycetes</taxon>
        <taxon>Basidiobolales</taxon>
        <taxon>Basidiobolaceae</taxon>
        <taxon>Basidiobolus</taxon>
    </lineage>
</organism>
<proteinExistence type="predicted"/>
<dbReference type="InterPro" id="IPR013094">
    <property type="entry name" value="AB_hydrolase_3"/>
</dbReference>
<dbReference type="EMBL" id="JASJQH010000031">
    <property type="protein sequence ID" value="KAK9768159.1"/>
    <property type="molecule type" value="Genomic_DNA"/>
</dbReference>
<evidence type="ECO:0000313" key="4">
    <source>
        <dbReference type="EMBL" id="KAK9768159.1"/>
    </source>
</evidence>
<keyword evidence="1 4" id="KW-0378">Hydrolase</keyword>
<dbReference type="SUPFAM" id="SSF53474">
    <property type="entry name" value="alpha/beta-Hydrolases"/>
    <property type="match status" value="1"/>
</dbReference>
<evidence type="ECO:0000259" key="3">
    <source>
        <dbReference type="Pfam" id="PF07859"/>
    </source>
</evidence>
<dbReference type="Proteomes" id="UP001479436">
    <property type="component" value="Unassembled WGS sequence"/>
</dbReference>
<accession>A0ABR2X308</accession>